<evidence type="ECO:0000313" key="2">
    <source>
        <dbReference type="EMBL" id="KAB1205643.1"/>
    </source>
</evidence>
<dbReference type="Proteomes" id="UP000516437">
    <property type="component" value="Chromosome 7"/>
</dbReference>
<feature type="compositionally biased region" description="Basic and acidic residues" evidence="1">
    <location>
        <begin position="157"/>
        <end position="169"/>
    </location>
</feature>
<dbReference type="AlphaFoldDB" id="A0A6A1UZ50"/>
<feature type="region of interest" description="Disordered" evidence="1">
    <location>
        <begin position="148"/>
        <end position="169"/>
    </location>
</feature>
<dbReference type="EMBL" id="RXIC02000025">
    <property type="protein sequence ID" value="KAB1205643.1"/>
    <property type="molecule type" value="Genomic_DNA"/>
</dbReference>
<feature type="compositionally biased region" description="Polar residues" evidence="1">
    <location>
        <begin position="1"/>
        <end position="10"/>
    </location>
</feature>
<accession>A0A6A1UZ50</accession>
<evidence type="ECO:0000313" key="3">
    <source>
        <dbReference type="Proteomes" id="UP000516437"/>
    </source>
</evidence>
<gene>
    <name evidence="2" type="ORF">CJ030_MR7G017815</name>
</gene>
<sequence length="169" mass="19154">MANVGGSSSGAIRVPRVPERREGHWGPSQMVEANFKAFYTEYRFPRKTHFRLPSDDETPYTNGAKGEMCFFEAPLKSGWERFPSEDHQSESSMRRAFGSIPDHHRREITSLTTTEKAHVDAILEASSINWNALVCNENEGWLVYTMSGPSPRANPSPRHEKSSRECPLQ</sequence>
<feature type="region of interest" description="Disordered" evidence="1">
    <location>
        <begin position="1"/>
        <end position="24"/>
    </location>
</feature>
<reference evidence="2 3" key="1">
    <citation type="journal article" date="2019" name="Plant Biotechnol. J.">
        <title>The red bayberry genome and genetic basis of sex determination.</title>
        <authorList>
            <person name="Jia H.M."/>
            <person name="Jia H.J."/>
            <person name="Cai Q.L."/>
            <person name="Wang Y."/>
            <person name="Zhao H.B."/>
            <person name="Yang W.F."/>
            <person name="Wang G.Y."/>
            <person name="Li Y.H."/>
            <person name="Zhan D.L."/>
            <person name="Shen Y.T."/>
            <person name="Niu Q.F."/>
            <person name="Chang L."/>
            <person name="Qiu J."/>
            <person name="Zhao L."/>
            <person name="Xie H.B."/>
            <person name="Fu W.Y."/>
            <person name="Jin J."/>
            <person name="Li X.W."/>
            <person name="Jiao Y."/>
            <person name="Zhou C.C."/>
            <person name="Tu T."/>
            <person name="Chai C.Y."/>
            <person name="Gao J.L."/>
            <person name="Fan L.J."/>
            <person name="van de Weg E."/>
            <person name="Wang J.Y."/>
            <person name="Gao Z.S."/>
        </authorList>
    </citation>
    <scope>NUCLEOTIDE SEQUENCE [LARGE SCALE GENOMIC DNA]</scope>
    <source>
        <tissue evidence="2">Leaves</tissue>
    </source>
</reference>
<proteinExistence type="predicted"/>
<keyword evidence="3" id="KW-1185">Reference proteome</keyword>
<comment type="caution">
    <text evidence="2">The sequence shown here is derived from an EMBL/GenBank/DDBJ whole genome shotgun (WGS) entry which is preliminary data.</text>
</comment>
<name>A0A6A1UZ50_9ROSI</name>
<evidence type="ECO:0000256" key="1">
    <source>
        <dbReference type="SAM" id="MobiDB-lite"/>
    </source>
</evidence>
<protein>
    <submittedName>
        <fullName evidence="2">Uncharacterized protein</fullName>
    </submittedName>
</protein>
<organism evidence="2 3">
    <name type="scientific">Morella rubra</name>
    <name type="common">Chinese bayberry</name>
    <dbReference type="NCBI Taxonomy" id="262757"/>
    <lineage>
        <taxon>Eukaryota</taxon>
        <taxon>Viridiplantae</taxon>
        <taxon>Streptophyta</taxon>
        <taxon>Embryophyta</taxon>
        <taxon>Tracheophyta</taxon>
        <taxon>Spermatophyta</taxon>
        <taxon>Magnoliopsida</taxon>
        <taxon>eudicotyledons</taxon>
        <taxon>Gunneridae</taxon>
        <taxon>Pentapetalae</taxon>
        <taxon>rosids</taxon>
        <taxon>fabids</taxon>
        <taxon>Fagales</taxon>
        <taxon>Myricaceae</taxon>
        <taxon>Morella</taxon>
    </lineage>
</organism>